<keyword evidence="3" id="KW-1185">Reference proteome</keyword>
<organism evidence="2 3">
    <name type="scientific">Athelia psychrophila</name>
    <dbReference type="NCBI Taxonomy" id="1759441"/>
    <lineage>
        <taxon>Eukaryota</taxon>
        <taxon>Fungi</taxon>
        <taxon>Dikarya</taxon>
        <taxon>Basidiomycota</taxon>
        <taxon>Agaricomycotina</taxon>
        <taxon>Agaricomycetes</taxon>
        <taxon>Agaricomycetidae</taxon>
        <taxon>Atheliales</taxon>
        <taxon>Atheliaceae</taxon>
        <taxon>Athelia</taxon>
    </lineage>
</organism>
<reference evidence="2 3" key="1">
    <citation type="journal article" date="2016" name="Mol. Biol. Evol.">
        <title>Comparative Genomics of Early-Diverging Mushroom-Forming Fungi Provides Insights into the Origins of Lignocellulose Decay Capabilities.</title>
        <authorList>
            <person name="Nagy L.G."/>
            <person name="Riley R."/>
            <person name="Tritt A."/>
            <person name="Adam C."/>
            <person name="Daum C."/>
            <person name="Floudas D."/>
            <person name="Sun H."/>
            <person name="Yadav J.S."/>
            <person name="Pangilinan J."/>
            <person name="Larsson K.H."/>
            <person name="Matsuura K."/>
            <person name="Barry K."/>
            <person name="Labutti K."/>
            <person name="Kuo R."/>
            <person name="Ohm R.A."/>
            <person name="Bhattacharya S.S."/>
            <person name="Shirouzu T."/>
            <person name="Yoshinaga Y."/>
            <person name="Martin F.M."/>
            <person name="Grigoriev I.V."/>
            <person name="Hibbett D.S."/>
        </authorList>
    </citation>
    <scope>NUCLEOTIDE SEQUENCE [LARGE SCALE GENOMIC DNA]</scope>
    <source>
        <strain evidence="2 3">CBS 109695</strain>
    </source>
</reference>
<sequence length="358" mass="38286">MVSLEEWQAFNVELIQAHFRNDNSAASSLPEFVSAELARLSQGCSSDGQHMQAASSGFHPARQSSPSTRKVTRGYGLHVVRDMTEALDRTTSLGSITFHIHGESVPGSTPGETIRRNSVVYVSQNLANNSAATAGIQEMRAIFENSVAVPFIHDWLHRSVSSKTLSASVLSPPSSPVKRLDTHHSGQKNTRLAPLSPSILSVSSLTESLHSRPDTHRLAPLSPSISSVSSLTESLRSSPSSPVKQPDSVHSTRSPHLTLSMPSPSSTSSQSKSNNTSSHSSSSKDSTPTRRSSKLSFSSSMALDTGFVSQDTPDYSALSHGVIDFLDDIGKLLCCRMSVGHLSLESPVQTNIDGLSLI</sequence>
<dbReference type="AlphaFoldDB" id="A0A166CD63"/>
<proteinExistence type="predicted"/>
<feature type="region of interest" description="Disordered" evidence="1">
    <location>
        <begin position="166"/>
        <end position="195"/>
    </location>
</feature>
<feature type="region of interest" description="Disordered" evidence="1">
    <location>
        <begin position="45"/>
        <end position="71"/>
    </location>
</feature>
<evidence type="ECO:0000313" key="2">
    <source>
        <dbReference type="EMBL" id="KZP13539.1"/>
    </source>
</evidence>
<name>A0A166CD63_9AGAM</name>
<dbReference type="OrthoDB" id="3317485at2759"/>
<gene>
    <name evidence="2" type="ORF">FIBSPDRAFT_960457</name>
</gene>
<evidence type="ECO:0000256" key="1">
    <source>
        <dbReference type="SAM" id="MobiDB-lite"/>
    </source>
</evidence>
<feature type="region of interest" description="Disordered" evidence="1">
    <location>
        <begin position="230"/>
        <end position="297"/>
    </location>
</feature>
<feature type="compositionally biased region" description="Polar residues" evidence="1">
    <location>
        <begin position="45"/>
        <end position="55"/>
    </location>
</feature>
<evidence type="ECO:0000313" key="3">
    <source>
        <dbReference type="Proteomes" id="UP000076532"/>
    </source>
</evidence>
<feature type="compositionally biased region" description="Low complexity" evidence="1">
    <location>
        <begin position="230"/>
        <end position="242"/>
    </location>
</feature>
<feature type="compositionally biased region" description="Low complexity" evidence="1">
    <location>
        <begin position="254"/>
        <end position="297"/>
    </location>
</feature>
<dbReference type="Proteomes" id="UP000076532">
    <property type="component" value="Unassembled WGS sequence"/>
</dbReference>
<dbReference type="EMBL" id="KV417631">
    <property type="protein sequence ID" value="KZP13539.1"/>
    <property type="molecule type" value="Genomic_DNA"/>
</dbReference>
<accession>A0A166CD63</accession>
<protein>
    <submittedName>
        <fullName evidence="2">Uncharacterized protein</fullName>
    </submittedName>
</protein>